<keyword evidence="2" id="KW-1185">Reference proteome</keyword>
<dbReference type="AlphaFoldDB" id="A0A2G8SVG9"/>
<dbReference type="Proteomes" id="UP000230002">
    <property type="component" value="Unassembled WGS sequence"/>
</dbReference>
<sequence length="367" mass="40280">METVIYAPIFSNRRVALASQFAMKYMTMVSLLAWRATCPKVPLPGATLSFPVVLALSHILHDPSICNRTLELATHNRVPLETFVQHIARPLLLSRHVVSVVQKTPLPPFPTLRHIARIVEVRLASGLAIHVYASVTPAACDVVSGQWTTVLMNYVSERSFGCAYPRLTLRYRGLLCDGRFGPMRAEDRAAHDHLRARGVEFVLHSEAWPGPVYSMGPYSESPSPFLGPPTATASGGGQGCGKTMHICPLQGRYFGDAGSLVVFYDGFLVSLAVLRDESVPPYGPMVAWRIPMTHECEGRCAVDESVLPAYVICEIVQLMDETRYILDVLARRDPVLRPTLAVGTIDLSSRAVTTASSSRVVARRLSI</sequence>
<evidence type="ECO:0000313" key="2">
    <source>
        <dbReference type="Proteomes" id="UP000230002"/>
    </source>
</evidence>
<dbReference type="EMBL" id="AYKW01000001">
    <property type="protein sequence ID" value="PIL37750.1"/>
    <property type="molecule type" value="Genomic_DNA"/>
</dbReference>
<proteinExistence type="predicted"/>
<name>A0A2G8SVG9_9APHY</name>
<dbReference type="OrthoDB" id="2743473at2759"/>
<protein>
    <submittedName>
        <fullName evidence="1">Uncharacterized protein</fullName>
    </submittedName>
</protein>
<organism evidence="1 2">
    <name type="scientific">Ganoderma sinense ZZ0214-1</name>
    <dbReference type="NCBI Taxonomy" id="1077348"/>
    <lineage>
        <taxon>Eukaryota</taxon>
        <taxon>Fungi</taxon>
        <taxon>Dikarya</taxon>
        <taxon>Basidiomycota</taxon>
        <taxon>Agaricomycotina</taxon>
        <taxon>Agaricomycetes</taxon>
        <taxon>Polyporales</taxon>
        <taxon>Polyporaceae</taxon>
        <taxon>Ganoderma</taxon>
    </lineage>
</organism>
<accession>A0A2G8SVG9</accession>
<evidence type="ECO:0000313" key="1">
    <source>
        <dbReference type="EMBL" id="PIL37750.1"/>
    </source>
</evidence>
<comment type="caution">
    <text evidence="1">The sequence shown here is derived from an EMBL/GenBank/DDBJ whole genome shotgun (WGS) entry which is preliminary data.</text>
</comment>
<gene>
    <name evidence="1" type="ORF">GSI_01444</name>
</gene>
<reference evidence="1 2" key="1">
    <citation type="journal article" date="2015" name="Sci. Rep.">
        <title>Chromosome-level genome map provides insights into diverse defense mechanisms in the medicinal fungus Ganoderma sinense.</title>
        <authorList>
            <person name="Zhu Y."/>
            <person name="Xu J."/>
            <person name="Sun C."/>
            <person name="Zhou S."/>
            <person name="Xu H."/>
            <person name="Nelson D.R."/>
            <person name="Qian J."/>
            <person name="Song J."/>
            <person name="Luo H."/>
            <person name="Xiang L."/>
            <person name="Li Y."/>
            <person name="Xu Z."/>
            <person name="Ji A."/>
            <person name="Wang L."/>
            <person name="Lu S."/>
            <person name="Hayward A."/>
            <person name="Sun W."/>
            <person name="Li X."/>
            <person name="Schwartz D.C."/>
            <person name="Wang Y."/>
            <person name="Chen S."/>
        </authorList>
    </citation>
    <scope>NUCLEOTIDE SEQUENCE [LARGE SCALE GENOMIC DNA]</scope>
    <source>
        <strain evidence="1 2">ZZ0214-1</strain>
    </source>
</reference>